<dbReference type="InterPro" id="IPR016032">
    <property type="entry name" value="Sig_transdc_resp-reg_C-effctor"/>
</dbReference>
<keyword evidence="1" id="KW-0805">Transcription regulation</keyword>
<proteinExistence type="predicted"/>
<dbReference type="PANTHER" id="PTHR44688:SF16">
    <property type="entry name" value="DNA-BINDING TRANSCRIPTIONAL ACTIVATOR DEVR_DOSR"/>
    <property type="match status" value="1"/>
</dbReference>
<evidence type="ECO:0000256" key="2">
    <source>
        <dbReference type="ARBA" id="ARBA00023125"/>
    </source>
</evidence>
<protein>
    <recommendedName>
        <fullName evidence="4">HTH luxR-type domain-containing protein</fullName>
    </recommendedName>
</protein>
<dbReference type="AlphaFoldDB" id="A0A6L7G863"/>
<dbReference type="CDD" id="cd06170">
    <property type="entry name" value="LuxR_C_like"/>
    <property type="match status" value="1"/>
</dbReference>
<evidence type="ECO:0000256" key="1">
    <source>
        <dbReference type="ARBA" id="ARBA00023015"/>
    </source>
</evidence>
<gene>
    <name evidence="5" type="ORF">GR170_17420</name>
</gene>
<dbReference type="PROSITE" id="PS50043">
    <property type="entry name" value="HTH_LUXR_2"/>
    <property type="match status" value="1"/>
</dbReference>
<sequence>MRDGTGSDTGPTLTLACLDCDRQGRILGCDAAAGGLPGLGPGARLTRAGLGDPVRLAALLRAAAAPELRPGMLGSAAAPVMQVNLLPLRPGRVRGVLFLEEPPPGAALSPRECEVLRHAARGLRRDRIAHALNISVPTVDMHCRNLRRKLHARTTSEAVAIRWPLPGAPG</sequence>
<evidence type="ECO:0000256" key="3">
    <source>
        <dbReference type="ARBA" id="ARBA00023163"/>
    </source>
</evidence>
<dbReference type="PRINTS" id="PR00038">
    <property type="entry name" value="HTHLUXR"/>
</dbReference>
<dbReference type="Pfam" id="PF00196">
    <property type="entry name" value="GerE"/>
    <property type="match status" value="1"/>
</dbReference>
<dbReference type="InterPro" id="IPR000792">
    <property type="entry name" value="Tscrpt_reg_LuxR_C"/>
</dbReference>
<dbReference type="SMART" id="SM00421">
    <property type="entry name" value="HTH_LUXR"/>
    <property type="match status" value="1"/>
</dbReference>
<accession>A0A6L7G863</accession>
<comment type="caution">
    <text evidence="5">The sequence shown here is derived from an EMBL/GenBank/DDBJ whole genome shotgun (WGS) entry which is preliminary data.</text>
</comment>
<dbReference type="GO" id="GO:0003677">
    <property type="term" value="F:DNA binding"/>
    <property type="evidence" value="ECO:0007669"/>
    <property type="project" value="UniProtKB-KW"/>
</dbReference>
<dbReference type="EMBL" id="WUMU01000019">
    <property type="protein sequence ID" value="MXN19616.1"/>
    <property type="molecule type" value="Genomic_DNA"/>
</dbReference>
<dbReference type="GO" id="GO:0006355">
    <property type="term" value="P:regulation of DNA-templated transcription"/>
    <property type="evidence" value="ECO:0007669"/>
    <property type="project" value="InterPro"/>
</dbReference>
<reference evidence="5 6" key="1">
    <citation type="submission" date="2019-12" db="EMBL/GenBank/DDBJ databases">
        <authorList>
            <person name="Li M."/>
        </authorList>
    </citation>
    <scope>NUCLEOTIDE SEQUENCE [LARGE SCALE GENOMIC DNA]</scope>
    <source>
        <strain evidence="5 6">GBMRC 2024</strain>
    </source>
</reference>
<dbReference type="SUPFAM" id="SSF46894">
    <property type="entry name" value="C-terminal effector domain of the bipartite response regulators"/>
    <property type="match status" value="1"/>
</dbReference>
<evidence type="ECO:0000259" key="4">
    <source>
        <dbReference type="PROSITE" id="PS50043"/>
    </source>
</evidence>
<dbReference type="RefSeq" id="WP_160895739.1">
    <property type="nucleotide sequence ID" value="NZ_WUMU01000019.1"/>
</dbReference>
<dbReference type="PANTHER" id="PTHR44688">
    <property type="entry name" value="DNA-BINDING TRANSCRIPTIONAL ACTIVATOR DEVR_DOSR"/>
    <property type="match status" value="1"/>
</dbReference>
<dbReference type="Gene3D" id="1.10.10.10">
    <property type="entry name" value="Winged helix-like DNA-binding domain superfamily/Winged helix DNA-binding domain"/>
    <property type="match status" value="1"/>
</dbReference>
<organism evidence="5 6">
    <name type="scientific">Pseudooceanicola albus</name>
    <dbReference type="NCBI Taxonomy" id="2692189"/>
    <lineage>
        <taxon>Bacteria</taxon>
        <taxon>Pseudomonadati</taxon>
        <taxon>Pseudomonadota</taxon>
        <taxon>Alphaproteobacteria</taxon>
        <taxon>Rhodobacterales</taxon>
        <taxon>Paracoccaceae</taxon>
        <taxon>Pseudooceanicola</taxon>
    </lineage>
</organism>
<dbReference type="InterPro" id="IPR036388">
    <property type="entry name" value="WH-like_DNA-bd_sf"/>
</dbReference>
<keyword evidence="3" id="KW-0804">Transcription</keyword>
<evidence type="ECO:0000313" key="5">
    <source>
        <dbReference type="EMBL" id="MXN19616.1"/>
    </source>
</evidence>
<keyword evidence="2" id="KW-0238">DNA-binding</keyword>
<dbReference type="Proteomes" id="UP000477911">
    <property type="component" value="Unassembled WGS sequence"/>
</dbReference>
<evidence type="ECO:0000313" key="6">
    <source>
        <dbReference type="Proteomes" id="UP000477911"/>
    </source>
</evidence>
<keyword evidence="6" id="KW-1185">Reference proteome</keyword>
<name>A0A6L7G863_9RHOB</name>
<feature type="domain" description="HTH luxR-type" evidence="4">
    <location>
        <begin position="101"/>
        <end position="166"/>
    </location>
</feature>